<organism evidence="2 3">
    <name type="scientific">Cytobacillus eiseniae</name>
    <dbReference type="NCBI Taxonomy" id="762947"/>
    <lineage>
        <taxon>Bacteria</taxon>
        <taxon>Bacillati</taxon>
        <taxon>Bacillota</taxon>
        <taxon>Bacilli</taxon>
        <taxon>Bacillales</taxon>
        <taxon>Bacillaceae</taxon>
        <taxon>Cytobacillus</taxon>
    </lineage>
</organism>
<dbReference type="PROSITE" id="PS51186">
    <property type="entry name" value="GNAT"/>
    <property type="match status" value="1"/>
</dbReference>
<feature type="domain" description="N-acetyltransferase" evidence="1">
    <location>
        <begin position="8"/>
        <end position="160"/>
    </location>
</feature>
<dbReference type="InterPro" id="IPR000182">
    <property type="entry name" value="GNAT_dom"/>
</dbReference>
<proteinExistence type="predicted"/>
<reference evidence="2 3" key="1">
    <citation type="submission" date="2021-03" db="EMBL/GenBank/DDBJ databases">
        <title>Genomic Encyclopedia of Type Strains, Phase IV (KMG-IV): sequencing the most valuable type-strain genomes for metagenomic binning, comparative biology and taxonomic classification.</title>
        <authorList>
            <person name="Goeker M."/>
        </authorList>
    </citation>
    <scope>NUCLEOTIDE SEQUENCE [LARGE SCALE GENOMIC DNA]</scope>
    <source>
        <strain evidence="2 3">DSM 26675</strain>
    </source>
</reference>
<dbReference type="SUPFAM" id="SSF55729">
    <property type="entry name" value="Acyl-CoA N-acyltransferases (Nat)"/>
    <property type="match status" value="1"/>
</dbReference>
<accession>A0ABS4RK14</accession>
<comment type="caution">
    <text evidence="2">The sequence shown here is derived from an EMBL/GenBank/DDBJ whole genome shotgun (WGS) entry which is preliminary data.</text>
</comment>
<dbReference type="Pfam" id="PF00583">
    <property type="entry name" value="Acetyltransf_1"/>
    <property type="match status" value="1"/>
</dbReference>
<evidence type="ECO:0000313" key="3">
    <source>
        <dbReference type="Proteomes" id="UP001519293"/>
    </source>
</evidence>
<keyword evidence="3" id="KW-1185">Reference proteome</keyword>
<name>A0ABS4RK14_9BACI</name>
<gene>
    <name evidence="2" type="ORF">J2Z40_003336</name>
</gene>
<dbReference type="RefSeq" id="WP_066400143.1">
    <property type="nucleotide sequence ID" value="NZ_JAGIKZ010000026.1"/>
</dbReference>
<protein>
    <submittedName>
        <fullName evidence="2">RimJ/RimL family protein N-acetyltransferase</fullName>
    </submittedName>
</protein>
<evidence type="ECO:0000313" key="2">
    <source>
        <dbReference type="EMBL" id="MBP2242756.1"/>
    </source>
</evidence>
<dbReference type="Gene3D" id="3.40.630.30">
    <property type="match status" value="1"/>
</dbReference>
<dbReference type="EMBL" id="JAGIKZ010000026">
    <property type="protein sequence ID" value="MBP2242756.1"/>
    <property type="molecule type" value="Genomic_DNA"/>
</dbReference>
<evidence type="ECO:0000259" key="1">
    <source>
        <dbReference type="PROSITE" id="PS51186"/>
    </source>
</evidence>
<sequence length="161" mass="18630">MQLFMQKMNERLAIEILNWKYEAPYNFYNNELTSDSIKELLEETFYAVVDQNNQLVGFFCIGKPARVPIGSQYGAYADDFIDIGLGLKPELTGQGHGFPFFSFVLTFVRNTYHDIPIRLTVAKFNKRAIHLYEKIGFTKQIEFSNGETIFLTMLMEKGDDQ</sequence>
<dbReference type="Proteomes" id="UP001519293">
    <property type="component" value="Unassembled WGS sequence"/>
</dbReference>
<dbReference type="InterPro" id="IPR016181">
    <property type="entry name" value="Acyl_CoA_acyltransferase"/>
</dbReference>